<dbReference type="Gene3D" id="1.10.8.60">
    <property type="match status" value="1"/>
</dbReference>
<dbReference type="Pfam" id="PF13401">
    <property type="entry name" value="AAA_22"/>
    <property type="match status" value="1"/>
</dbReference>
<reference evidence="7" key="1">
    <citation type="submission" date="2016-10" db="EMBL/GenBank/DDBJ databases">
        <authorList>
            <person name="Varghese N."/>
        </authorList>
    </citation>
    <scope>NUCLEOTIDE SEQUENCE [LARGE SCALE GENOMIC DNA]</scope>
    <source>
        <strain evidence="7">CGMCC 1.12284</strain>
    </source>
</reference>
<dbReference type="GO" id="GO:0006260">
    <property type="term" value="P:DNA replication"/>
    <property type="evidence" value="ECO:0007669"/>
    <property type="project" value="UniProtKB-KW"/>
</dbReference>
<comment type="similarity">
    <text evidence="1">Belongs to the CDC6/cdc18 family.</text>
</comment>
<evidence type="ECO:0000259" key="5">
    <source>
        <dbReference type="SMART" id="SM00382"/>
    </source>
</evidence>
<evidence type="ECO:0000313" key="7">
    <source>
        <dbReference type="Proteomes" id="UP000183275"/>
    </source>
</evidence>
<dbReference type="SMART" id="SM00382">
    <property type="entry name" value="AAA"/>
    <property type="match status" value="1"/>
</dbReference>
<dbReference type="EMBL" id="FOIS01000007">
    <property type="protein sequence ID" value="SEW32819.1"/>
    <property type="molecule type" value="Genomic_DNA"/>
</dbReference>
<dbReference type="GO" id="GO:0005524">
    <property type="term" value="F:ATP binding"/>
    <property type="evidence" value="ECO:0007669"/>
    <property type="project" value="UniProtKB-KW"/>
</dbReference>
<dbReference type="PANTHER" id="PTHR10763:SF22">
    <property type="entry name" value="ORC1-TYPE DNA REPLICATION PROTEIN"/>
    <property type="match status" value="1"/>
</dbReference>
<evidence type="ECO:0000313" key="6">
    <source>
        <dbReference type="EMBL" id="SEW32819.1"/>
    </source>
</evidence>
<dbReference type="InterPro" id="IPR055237">
    <property type="entry name" value="Cdc6_lid"/>
</dbReference>
<feature type="domain" description="AAA+ ATPase" evidence="5">
    <location>
        <begin position="41"/>
        <end position="291"/>
    </location>
</feature>
<accession>A0A1I0QYV7</accession>
<dbReference type="eggNOG" id="arCOG00467">
    <property type="taxonomic scope" value="Archaea"/>
</dbReference>
<dbReference type="OrthoDB" id="270161at2157"/>
<name>A0A1I0QYV7_9EURY</name>
<keyword evidence="2" id="KW-0235">DNA replication</keyword>
<dbReference type="InterPro" id="IPR027417">
    <property type="entry name" value="P-loop_NTPase"/>
</dbReference>
<evidence type="ECO:0000256" key="1">
    <source>
        <dbReference type="ARBA" id="ARBA00006184"/>
    </source>
</evidence>
<dbReference type="Proteomes" id="UP000183275">
    <property type="component" value="Unassembled WGS sequence"/>
</dbReference>
<evidence type="ECO:0000256" key="4">
    <source>
        <dbReference type="ARBA" id="ARBA00022840"/>
    </source>
</evidence>
<dbReference type="Gene3D" id="3.40.50.300">
    <property type="entry name" value="P-loop containing nucleotide triphosphate hydrolases"/>
    <property type="match status" value="1"/>
</dbReference>
<proteinExistence type="inferred from homology"/>
<keyword evidence="7" id="KW-1185">Reference proteome</keyword>
<gene>
    <name evidence="6" type="ORF">SAMN05216285_4152</name>
</gene>
<keyword evidence="4" id="KW-0067">ATP-binding</keyword>
<dbReference type="InterPro" id="IPR003593">
    <property type="entry name" value="AAA+_ATPase"/>
</dbReference>
<dbReference type="SUPFAM" id="SSF52540">
    <property type="entry name" value="P-loop containing nucleoside triphosphate hydrolases"/>
    <property type="match status" value="1"/>
</dbReference>
<evidence type="ECO:0000256" key="2">
    <source>
        <dbReference type="ARBA" id="ARBA00022705"/>
    </source>
</evidence>
<protein>
    <submittedName>
        <fullName evidence="6">Cdc6-related protein, AAA superfamily ATPase</fullName>
    </submittedName>
</protein>
<evidence type="ECO:0000256" key="3">
    <source>
        <dbReference type="ARBA" id="ARBA00022741"/>
    </source>
</evidence>
<dbReference type="InterPro" id="IPR050311">
    <property type="entry name" value="ORC1/CDC6"/>
</dbReference>
<keyword evidence="3" id="KW-0547">Nucleotide-binding</keyword>
<dbReference type="GO" id="GO:0016887">
    <property type="term" value="F:ATP hydrolysis activity"/>
    <property type="evidence" value="ECO:0007669"/>
    <property type="project" value="InterPro"/>
</dbReference>
<dbReference type="AlphaFoldDB" id="A0A1I0QYV7"/>
<dbReference type="STRING" id="1202768.SAMN05216285_4152"/>
<dbReference type="RefSeq" id="WP_049991485.1">
    <property type="nucleotide sequence ID" value="NZ_FOIS01000007.1"/>
</dbReference>
<organism evidence="6 7">
    <name type="scientific">Natrinema salifodinae</name>
    <dbReference type="NCBI Taxonomy" id="1202768"/>
    <lineage>
        <taxon>Archaea</taxon>
        <taxon>Methanobacteriati</taxon>
        <taxon>Methanobacteriota</taxon>
        <taxon>Stenosarchaea group</taxon>
        <taxon>Halobacteria</taxon>
        <taxon>Halobacteriales</taxon>
        <taxon>Natrialbaceae</taxon>
        <taxon>Natrinema</taxon>
    </lineage>
</organism>
<dbReference type="PANTHER" id="PTHR10763">
    <property type="entry name" value="CELL DIVISION CONTROL PROTEIN 6-RELATED"/>
    <property type="match status" value="1"/>
</dbReference>
<sequence>MITNPDVLTPDVQPPRELIVHRNSEINHLTSIFEPVTQGLTTSGAFIHGPPGSGKTCAARVLLKNLPAEVDPEYVDGGKCPPIETAYIDCYNGKSRRQVYQELLEELGDGPAETRRSIATDELQRRTRTLIDGYIVVLLDEADQIGEKAVLKELYEMTGVVLLPVVNETHHLFADAEDRLDSRLTSLTPVPFKCYDESTLVEILQARVDAGLEPGVVDQTHLETIASRSKNDARRAIAILNNAVETARGQNASELTMEIIDQATPMSEPDVIRSHLSALSRTQRICLETIAEIGPAKSGAIQQAYSSDERVDEARSQRMVRDWLSEFEDRKLVRPFETCNGPKYEVREHVREELDVKRETA</sequence>
<dbReference type="Pfam" id="PF22703">
    <property type="entry name" value="Cdc6_lid"/>
    <property type="match status" value="1"/>
</dbReference>
<dbReference type="InterPro" id="IPR049945">
    <property type="entry name" value="AAA_22"/>
</dbReference>